<protein>
    <submittedName>
        <fullName evidence="1">Beta-lactamase</fullName>
    </submittedName>
</protein>
<accession>A0A225UD90</accession>
<proteinExistence type="predicted"/>
<evidence type="ECO:0000313" key="2">
    <source>
        <dbReference type="Proteomes" id="UP000198211"/>
    </source>
</evidence>
<evidence type="ECO:0000313" key="1">
    <source>
        <dbReference type="EMBL" id="OWY91005.1"/>
    </source>
</evidence>
<name>A0A225UD90_9STRA</name>
<organism evidence="1 2">
    <name type="scientific">Phytophthora megakarya</name>
    <dbReference type="NCBI Taxonomy" id="4795"/>
    <lineage>
        <taxon>Eukaryota</taxon>
        <taxon>Sar</taxon>
        <taxon>Stramenopiles</taxon>
        <taxon>Oomycota</taxon>
        <taxon>Peronosporomycetes</taxon>
        <taxon>Peronosporales</taxon>
        <taxon>Peronosporaceae</taxon>
        <taxon>Phytophthora</taxon>
    </lineage>
</organism>
<keyword evidence="2" id="KW-1185">Reference proteome</keyword>
<reference evidence="2" key="1">
    <citation type="submission" date="2017-03" db="EMBL/GenBank/DDBJ databases">
        <title>Phytopthora megakarya and P. palmivora, two closely related causual agents of cacao black pod achieved similar genome size and gene model numbers by different mechanisms.</title>
        <authorList>
            <person name="Ali S."/>
            <person name="Shao J."/>
            <person name="Larry D.J."/>
            <person name="Kronmiller B."/>
            <person name="Shen D."/>
            <person name="Strem M.D."/>
            <person name="Melnick R.L."/>
            <person name="Guiltinan M.J."/>
            <person name="Tyler B.M."/>
            <person name="Meinhardt L.W."/>
            <person name="Bailey B.A."/>
        </authorList>
    </citation>
    <scope>NUCLEOTIDE SEQUENCE [LARGE SCALE GENOMIC DNA]</scope>
    <source>
        <strain evidence="2">zdho120</strain>
    </source>
</reference>
<dbReference type="EMBL" id="NBNE01021314">
    <property type="protein sequence ID" value="OWY91005.1"/>
    <property type="molecule type" value="Genomic_DNA"/>
</dbReference>
<dbReference type="AlphaFoldDB" id="A0A225UD90"/>
<dbReference type="Proteomes" id="UP000198211">
    <property type="component" value="Unassembled WGS sequence"/>
</dbReference>
<comment type="caution">
    <text evidence="1">The sequence shown here is derived from an EMBL/GenBank/DDBJ whole genome shotgun (WGS) entry which is preliminary data.</text>
</comment>
<sequence length="79" mass="8927">MPVMGIDRNAAINLDTHRLLGLPADAALPDGFHDPVVFNLLGISETRWYFQLEADLGRQKRLRPRQGDGQFARQVRNCP</sequence>
<gene>
    <name evidence="1" type="ORF">PHMEG_00040592</name>
</gene>